<feature type="domain" description="Histidine kinase" evidence="16">
    <location>
        <begin position="257"/>
        <end position="464"/>
    </location>
</feature>
<dbReference type="RefSeq" id="WP_154522032.1">
    <property type="nucleotide sequence ID" value="NZ_JAXFDQ010000013.1"/>
</dbReference>
<feature type="transmembrane region" description="Helical" evidence="15">
    <location>
        <begin position="216"/>
        <end position="236"/>
    </location>
</feature>
<feature type="transmembrane region" description="Helical" evidence="15">
    <location>
        <begin position="9"/>
        <end position="31"/>
    </location>
</feature>
<evidence type="ECO:0000256" key="5">
    <source>
        <dbReference type="ARBA" id="ARBA00022553"/>
    </source>
</evidence>
<keyword evidence="12" id="KW-0902">Two-component regulatory system</keyword>
<organism evidence="17 18">
    <name type="scientific">Porcincola intestinalis</name>
    <dbReference type="NCBI Taxonomy" id="2606632"/>
    <lineage>
        <taxon>Bacteria</taxon>
        <taxon>Bacillati</taxon>
        <taxon>Bacillota</taxon>
        <taxon>Clostridia</taxon>
        <taxon>Lachnospirales</taxon>
        <taxon>Lachnospiraceae</taxon>
        <taxon>Porcincola</taxon>
    </lineage>
</organism>
<comment type="catalytic activity">
    <reaction evidence="1">
        <text>ATP + protein L-histidine = ADP + protein N-phospho-L-histidine.</text>
        <dbReference type="EC" id="2.7.13.3"/>
    </reaction>
</comment>
<evidence type="ECO:0000256" key="7">
    <source>
        <dbReference type="ARBA" id="ARBA00022692"/>
    </source>
</evidence>
<dbReference type="InterPro" id="IPR003594">
    <property type="entry name" value="HATPase_dom"/>
</dbReference>
<keyword evidence="13 15" id="KW-0472">Membrane</keyword>
<dbReference type="Pfam" id="PF02518">
    <property type="entry name" value="HATPase_c"/>
    <property type="match status" value="1"/>
</dbReference>
<dbReference type="Gene3D" id="3.30.565.10">
    <property type="entry name" value="Histidine kinase-like ATPase, C-terminal domain"/>
    <property type="match status" value="1"/>
</dbReference>
<dbReference type="EMBL" id="VULZ01000001">
    <property type="protein sequence ID" value="MSS13704.1"/>
    <property type="molecule type" value="Genomic_DNA"/>
</dbReference>
<dbReference type="InterPro" id="IPR004358">
    <property type="entry name" value="Sig_transdc_His_kin-like_C"/>
</dbReference>
<dbReference type="InterPro" id="IPR005467">
    <property type="entry name" value="His_kinase_dom"/>
</dbReference>
<evidence type="ECO:0000313" key="17">
    <source>
        <dbReference type="EMBL" id="MSS13704.1"/>
    </source>
</evidence>
<keyword evidence="6" id="KW-0808">Transferase</keyword>
<keyword evidence="5" id="KW-0597">Phosphoprotein</keyword>
<accession>A0A6L5X4D8</accession>
<comment type="subcellular location">
    <subcellularLocation>
        <location evidence="2">Cell membrane</location>
        <topology evidence="2">Multi-pass membrane protein</topology>
    </subcellularLocation>
</comment>
<dbReference type="PRINTS" id="PR00344">
    <property type="entry name" value="BCTRLSENSOR"/>
</dbReference>
<feature type="region of interest" description="Disordered" evidence="14">
    <location>
        <begin position="55"/>
        <end position="77"/>
    </location>
</feature>
<dbReference type="GO" id="GO:0000155">
    <property type="term" value="F:phosphorelay sensor kinase activity"/>
    <property type="evidence" value="ECO:0007669"/>
    <property type="project" value="InterPro"/>
</dbReference>
<evidence type="ECO:0000256" key="6">
    <source>
        <dbReference type="ARBA" id="ARBA00022679"/>
    </source>
</evidence>
<dbReference type="Gene3D" id="1.10.287.130">
    <property type="match status" value="1"/>
</dbReference>
<keyword evidence="11 15" id="KW-1133">Transmembrane helix</keyword>
<dbReference type="PANTHER" id="PTHR45528:SF1">
    <property type="entry name" value="SENSOR HISTIDINE KINASE CPXA"/>
    <property type="match status" value="1"/>
</dbReference>
<evidence type="ECO:0000256" key="3">
    <source>
        <dbReference type="ARBA" id="ARBA00012438"/>
    </source>
</evidence>
<keyword evidence="10" id="KW-0067">ATP-binding</keyword>
<dbReference type="AlphaFoldDB" id="A0A6L5X4D8"/>
<keyword evidence="7 15" id="KW-0812">Transmembrane</keyword>
<evidence type="ECO:0000256" key="8">
    <source>
        <dbReference type="ARBA" id="ARBA00022741"/>
    </source>
</evidence>
<dbReference type="InterPro" id="IPR050398">
    <property type="entry name" value="HssS/ArlS-like"/>
</dbReference>
<evidence type="ECO:0000256" key="13">
    <source>
        <dbReference type="ARBA" id="ARBA00023136"/>
    </source>
</evidence>
<evidence type="ECO:0000256" key="1">
    <source>
        <dbReference type="ARBA" id="ARBA00000085"/>
    </source>
</evidence>
<evidence type="ECO:0000256" key="9">
    <source>
        <dbReference type="ARBA" id="ARBA00022777"/>
    </source>
</evidence>
<feature type="compositionally biased region" description="Basic and acidic residues" evidence="14">
    <location>
        <begin position="59"/>
        <end position="70"/>
    </location>
</feature>
<keyword evidence="8" id="KW-0547">Nucleotide-binding</keyword>
<evidence type="ECO:0000256" key="11">
    <source>
        <dbReference type="ARBA" id="ARBA00022989"/>
    </source>
</evidence>
<gene>
    <name evidence="17" type="ORF">FYJ35_01325</name>
</gene>
<dbReference type="SUPFAM" id="SSF47384">
    <property type="entry name" value="Homodimeric domain of signal transducing histidine kinase"/>
    <property type="match status" value="1"/>
</dbReference>
<dbReference type="EC" id="2.7.13.3" evidence="3"/>
<dbReference type="SMART" id="SM00388">
    <property type="entry name" value="HisKA"/>
    <property type="match status" value="1"/>
</dbReference>
<name>A0A6L5X4D8_9FIRM</name>
<keyword evidence="4" id="KW-1003">Cell membrane</keyword>
<evidence type="ECO:0000256" key="14">
    <source>
        <dbReference type="SAM" id="MobiDB-lite"/>
    </source>
</evidence>
<evidence type="ECO:0000313" key="18">
    <source>
        <dbReference type="Proteomes" id="UP000481852"/>
    </source>
</evidence>
<protein>
    <recommendedName>
        <fullName evidence="3">histidine kinase</fullName>
        <ecNumber evidence="3">2.7.13.3</ecNumber>
    </recommendedName>
</protein>
<evidence type="ECO:0000256" key="12">
    <source>
        <dbReference type="ARBA" id="ARBA00023012"/>
    </source>
</evidence>
<dbReference type="InterPro" id="IPR036097">
    <property type="entry name" value="HisK_dim/P_sf"/>
</dbReference>
<dbReference type="SUPFAM" id="SSF55874">
    <property type="entry name" value="ATPase domain of HSP90 chaperone/DNA topoisomerase II/histidine kinase"/>
    <property type="match status" value="1"/>
</dbReference>
<dbReference type="PROSITE" id="PS50109">
    <property type="entry name" value="HIS_KIN"/>
    <property type="match status" value="1"/>
</dbReference>
<keyword evidence="9 17" id="KW-0418">Kinase</keyword>
<dbReference type="SMART" id="SM00387">
    <property type="entry name" value="HATPase_c"/>
    <property type="match status" value="1"/>
</dbReference>
<keyword evidence="18" id="KW-1185">Reference proteome</keyword>
<evidence type="ECO:0000256" key="15">
    <source>
        <dbReference type="SAM" id="Phobius"/>
    </source>
</evidence>
<dbReference type="Pfam" id="PF00512">
    <property type="entry name" value="HisKA"/>
    <property type="match status" value="1"/>
</dbReference>
<dbReference type="GO" id="GO:0005886">
    <property type="term" value="C:plasma membrane"/>
    <property type="evidence" value="ECO:0007669"/>
    <property type="project" value="UniProtKB-SubCell"/>
</dbReference>
<evidence type="ECO:0000256" key="10">
    <source>
        <dbReference type="ARBA" id="ARBA00022840"/>
    </source>
</evidence>
<evidence type="ECO:0000256" key="2">
    <source>
        <dbReference type="ARBA" id="ARBA00004651"/>
    </source>
</evidence>
<dbReference type="InterPro" id="IPR036890">
    <property type="entry name" value="HATPase_C_sf"/>
</dbReference>
<dbReference type="PANTHER" id="PTHR45528">
    <property type="entry name" value="SENSOR HISTIDINE KINASE CPXA"/>
    <property type="match status" value="1"/>
</dbReference>
<proteinExistence type="predicted"/>
<dbReference type="InterPro" id="IPR003661">
    <property type="entry name" value="HisK_dim/P_dom"/>
</dbReference>
<dbReference type="GO" id="GO:0005524">
    <property type="term" value="F:ATP binding"/>
    <property type="evidence" value="ECO:0007669"/>
    <property type="project" value="UniProtKB-KW"/>
</dbReference>
<dbReference type="Proteomes" id="UP000481852">
    <property type="component" value="Unassembled WGS sequence"/>
</dbReference>
<reference evidence="17 18" key="1">
    <citation type="submission" date="2019-08" db="EMBL/GenBank/DDBJ databases">
        <title>In-depth cultivation of the pig gut microbiome towards novel bacterial diversity and tailored functional studies.</title>
        <authorList>
            <person name="Wylensek D."/>
            <person name="Hitch T.C.A."/>
            <person name="Clavel T."/>
        </authorList>
    </citation>
    <scope>NUCLEOTIDE SEQUENCE [LARGE SCALE GENOMIC DNA]</scope>
    <source>
        <strain evidence="17 18">Oil+RF-744-WCA-WT-11</strain>
    </source>
</reference>
<evidence type="ECO:0000259" key="16">
    <source>
        <dbReference type="PROSITE" id="PS50109"/>
    </source>
</evidence>
<comment type="caution">
    <text evidence="17">The sequence shown here is derived from an EMBL/GenBank/DDBJ whole genome shotgun (WGS) entry which is preliminary data.</text>
</comment>
<sequence length="464" mass="51759">MEKKLKRKFILLGIAAVLILLLLVGAGFHYFSYRQMYRSLDLTLSYIINHSDAYEEESERSGSDSEKEGAGEETEAETDGLIITGSRDGDVSVKTLPGDEQNLLEKLVIGFRDFGDSIAGNVELTPESRYRMRYFLITLDENGNVEKTSLSHIAEINEETARQLALNQYRFHRKSGMIEYARSSYYYKSVPQPDGLTVIGFLECTQEVRSVNAMRAITLLVCMLVVILFVVILRLLSRRAIAPYVENIISQKQFITNASHELKTPLAIISANAEAIEMIDGKSEWTDNILAQVRRSTDLINSMLALARMSETQKTELTQVGLTDVVRESVSSFQPVVSQKERKLEAEIADGVFVMGDRNLLMELSNILIDNAVKYCDDDGTIHVTLRKKGKSGAVLSVSNDYQEGAGMDYSRFFRRFYRGDSSHNSGMEGHGIGLSMAKSITEKMGGSIGAAWKDGIITFTVIL</sequence>
<evidence type="ECO:0000256" key="4">
    <source>
        <dbReference type="ARBA" id="ARBA00022475"/>
    </source>
</evidence>
<dbReference type="CDD" id="cd00082">
    <property type="entry name" value="HisKA"/>
    <property type="match status" value="1"/>
</dbReference>